<name>A0A1Y2SND0_9GAMM</name>
<keyword evidence="2" id="KW-1185">Reference proteome</keyword>
<accession>A0A1Y2SND0</accession>
<protein>
    <submittedName>
        <fullName evidence="1">Uncharacterized protein</fullName>
    </submittedName>
</protein>
<comment type="caution">
    <text evidence="1">The sequence shown here is derived from an EMBL/GenBank/DDBJ whole genome shotgun (WGS) entry which is preliminary data.</text>
</comment>
<dbReference type="RefSeq" id="WP_086113413.1">
    <property type="nucleotide sequence ID" value="NZ_CAWNHF010000126.1"/>
</dbReference>
<organism evidence="1 2">
    <name type="scientific">Xenorhabdus beddingii</name>
    <dbReference type="NCBI Taxonomy" id="40578"/>
    <lineage>
        <taxon>Bacteria</taxon>
        <taxon>Pseudomonadati</taxon>
        <taxon>Pseudomonadota</taxon>
        <taxon>Gammaproteobacteria</taxon>
        <taxon>Enterobacterales</taxon>
        <taxon>Morganellaceae</taxon>
        <taxon>Xenorhabdus</taxon>
    </lineage>
</organism>
<proteinExistence type="predicted"/>
<evidence type="ECO:0000313" key="1">
    <source>
        <dbReference type="EMBL" id="OTA19146.1"/>
    </source>
</evidence>
<gene>
    <name evidence="1" type="ORF">Xbed_02703</name>
</gene>
<sequence>MITKSVSSINEEGSVLPPTTSVEYSLVKIDNLIINQGFQIIITVTSTVNLPLLSAISVDNINKISIVTAIPVQQDGSYKIPLTLNKDKKSASCTIIFFVPQETHVGDTVTFNMAPSFDPSQVAKYKCTVKDIDPNTLNLIVDNQYLQSPYDGTNQTKNGSTKIHTIIKDNTTQKTPLSNTPVFISSTHVNQLEFFELRDAAGLNPLNIIEFEGKKGVMVTSNSEGEIDFSVYAKESLSGGVQLTCIVPGVAQGYSLPIYAIYGGKPDFIHSTGAPSILGYYPPGNLTSDGEKNFIVSVDEYSAPVVGDVIFFLVATKNDPAKYTGQNKTIRDIKKDLGTPSIYVPYQIFEYNVESHFSYVIVRTSGDSLTSMPLPLTYMGGIPYSPEEGVTRDYQACIVYTGMGISKNVIIPNHTVVNLDSIIKYPDGEGTGLYIQILGTDAPGTETDKVPLGTQVTLTSYINSGNINKITSYPSAPVEIKQNDHNKIYAEVHIPYSDLYNIEPFNDIEIGSIQLTYEYTYKGIKSYSEIWSANIQTVPGNGPGYGE</sequence>
<dbReference type="AlphaFoldDB" id="A0A1Y2SND0"/>
<dbReference type="OrthoDB" id="6438278at2"/>
<evidence type="ECO:0000313" key="2">
    <source>
        <dbReference type="Proteomes" id="UP000194204"/>
    </source>
</evidence>
<dbReference type="EMBL" id="MUBK01000022">
    <property type="protein sequence ID" value="OTA19146.1"/>
    <property type="molecule type" value="Genomic_DNA"/>
</dbReference>
<reference evidence="1 2" key="1">
    <citation type="submission" date="2017-01" db="EMBL/GenBank/DDBJ databases">
        <title>Deconstructing symbiosis and pathogenesis requirements using a combined genomic-metabolomic approach.</title>
        <authorList>
            <person name="Tobias N.J."/>
            <person name="Wolff H."/>
            <person name="Djahanschiri B."/>
            <person name="Ebersberger I."/>
            <person name="Bode H.B."/>
        </authorList>
    </citation>
    <scope>NUCLEOTIDE SEQUENCE [LARGE SCALE GENOMIC DNA]</scope>
    <source>
        <strain evidence="1 2">DSM 4764</strain>
    </source>
</reference>
<dbReference type="Proteomes" id="UP000194204">
    <property type="component" value="Unassembled WGS sequence"/>
</dbReference>